<feature type="transmembrane region" description="Helical" evidence="1">
    <location>
        <begin position="685"/>
        <end position="707"/>
    </location>
</feature>
<dbReference type="SUPFAM" id="SSF161070">
    <property type="entry name" value="SNF-like"/>
    <property type="match status" value="1"/>
</dbReference>
<evidence type="ECO:0000313" key="2">
    <source>
        <dbReference type="EMBL" id="SCQ16509.1"/>
    </source>
</evidence>
<feature type="transmembrane region" description="Helical" evidence="1">
    <location>
        <begin position="719"/>
        <end position="740"/>
    </location>
</feature>
<feature type="transmembrane region" description="Helical" evidence="1">
    <location>
        <begin position="445"/>
        <end position="463"/>
    </location>
</feature>
<feature type="transmembrane region" description="Helical" evidence="1">
    <location>
        <begin position="746"/>
        <end position="767"/>
    </location>
</feature>
<gene>
    <name evidence="2" type="primary">PocGH01_10026000</name>
    <name evidence="2" type="ORF">POCGH01_10026000</name>
</gene>
<dbReference type="EMBL" id="LT594591">
    <property type="protein sequence ID" value="SCQ16509.1"/>
    <property type="molecule type" value="Genomic_DNA"/>
</dbReference>
<dbReference type="VEuPathDB" id="PlasmoDB:PocGH01_10026000"/>
<reference evidence="2 3" key="1">
    <citation type="submission" date="2016-06" db="EMBL/GenBank/DDBJ databases">
        <authorList>
            <consortium name="Pathogen Informatics"/>
        </authorList>
    </citation>
    <scope>NUCLEOTIDE SEQUENCE [LARGE SCALE GENOMIC DNA]</scope>
    <source>
        <strain evidence="2">PocGH01</strain>
    </source>
</reference>
<dbReference type="Proteomes" id="UP000242942">
    <property type="component" value="Chromosome 10"/>
</dbReference>
<accession>A0A1D3U8S4</accession>
<dbReference type="InterPro" id="IPR037272">
    <property type="entry name" value="SNS_sf"/>
</dbReference>
<feature type="transmembrane region" description="Helical" evidence="1">
    <location>
        <begin position="339"/>
        <end position="359"/>
    </location>
</feature>
<feature type="transmembrane region" description="Helical" evidence="1">
    <location>
        <begin position="275"/>
        <end position="295"/>
    </location>
</feature>
<feature type="transmembrane region" description="Helical" evidence="1">
    <location>
        <begin position="656"/>
        <end position="673"/>
    </location>
</feature>
<keyword evidence="1" id="KW-1133">Transmembrane helix</keyword>
<dbReference type="OrthoDB" id="391298at2759"/>
<feature type="transmembrane region" description="Helical" evidence="1">
    <location>
        <begin position="302"/>
        <end position="319"/>
    </location>
</feature>
<dbReference type="AlphaFoldDB" id="A0A1D3U8S4"/>
<organism evidence="2 3">
    <name type="scientific">Plasmodium ovale</name>
    <name type="common">malaria parasite P. ovale</name>
    <dbReference type="NCBI Taxonomy" id="36330"/>
    <lineage>
        <taxon>Eukaryota</taxon>
        <taxon>Sar</taxon>
        <taxon>Alveolata</taxon>
        <taxon>Apicomplexa</taxon>
        <taxon>Aconoidasida</taxon>
        <taxon>Haemosporida</taxon>
        <taxon>Plasmodiidae</taxon>
        <taxon>Plasmodium</taxon>
        <taxon>Plasmodium (Plasmodium)</taxon>
    </lineage>
</organism>
<keyword evidence="3" id="KW-1185">Reference proteome</keyword>
<feature type="non-terminal residue" evidence="2">
    <location>
        <position position="820"/>
    </location>
</feature>
<keyword evidence="1" id="KW-0812">Transmembrane</keyword>
<feature type="transmembrane region" description="Helical" evidence="1">
    <location>
        <begin position="475"/>
        <end position="497"/>
    </location>
</feature>
<feature type="transmembrane region" description="Helical" evidence="1">
    <location>
        <begin position="623"/>
        <end position="644"/>
    </location>
</feature>
<feature type="transmembrane region" description="Helical" evidence="1">
    <location>
        <begin position="554"/>
        <end position="577"/>
    </location>
</feature>
<name>A0A1D3U8S4_PLAOA</name>
<keyword evidence="1" id="KW-0472">Membrane</keyword>
<sequence length="820" mass="97745">MDIDEIQDELFIDEIRNELFHEKEERGVQKDISIYDQKKRAQFSNGNRRKSKKNFYLDESRNSLERNNSSVSMAYPNIVKEKIKRRKNIRSFKNVYDNIINFVKENKNDMKKIRYTLFLRAYENSELYHMKRENKKKKLNMYIRDKFVDAVDAVDTVDAVGAIDTVDTVDAKERLKLLKMLKRYDKKYEGYTELYTLCDYSIYFQDKNVVDVLLKKEKCEDFFYYLVNIGISYNDIIQMASVFENMKYLKGCNLYMLPWIYKKLNDFRNFDVCTFVLHCVAYSISTLSSSFYLFVKYKTIGIVFPLFITYMILSAPFLLQEINCGRFVLDGCISFFSSINHYHLPIGIILIMSYIMSIIKCIDAICLQVSYISYYFMDKNPWVYKNIDTKICSKFNGSRNICDFYRNICFYDEPTSTCEINKMKLGIRMYDTLLDKYVEPKSEKFTSRIVMLSFLLLMLYNGFSKYKTSHKITQLFIFLLVLLFITHIITLRDFSLIEYLFTDFSLSRIWNLLCNHEVWILCMLHCTINMSLHSGMYFYSSKGLRLGINVIRCTYLIVFCCFLFDLLTFVTFSTIVGKHLKNIGNNYYLLGKLMKRHLYYIIIPVAHNCYNKFTLFLSLNVAMIYLTFMLLATSNRVDILFLSINDLFSFKSVKRNAIGWIFILFLYYTYNHIDIKCIDMYMTQISQIIIFLILFYINFNFFWIRGIQDTRKKLGTYPLLLKLVLTFFHEFSFIYFEIIFQPKNRIFLFFVRQFINILIIPFLSILLHHFAQKFSCRASFGNLNLKELLVEKMQRACIAAAESLQERTVNPLVYVRIYKY</sequence>
<protein>
    <submittedName>
        <fullName evidence="2">Amino acid transporter, putative</fullName>
    </submittedName>
</protein>
<evidence type="ECO:0000313" key="3">
    <source>
        <dbReference type="Proteomes" id="UP000242942"/>
    </source>
</evidence>
<proteinExistence type="predicted"/>
<evidence type="ECO:0000256" key="1">
    <source>
        <dbReference type="SAM" id="Phobius"/>
    </source>
</evidence>